<reference evidence="1 2" key="1">
    <citation type="journal article" date="2004" name="Science">
        <title>The genome of the diatom Thalassiosira pseudonana: ecology, evolution, and metabolism.</title>
        <authorList>
            <person name="Armbrust E.V."/>
            <person name="Berges J.A."/>
            <person name="Bowler C."/>
            <person name="Green B.R."/>
            <person name="Martinez D."/>
            <person name="Putnam N.H."/>
            <person name="Zhou S."/>
            <person name="Allen A.E."/>
            <person name="Apt K.E."/>
            <person name="Bechner M."/>
            <person name="Brzezinski M.A."/>
            <person name="Chaal B.K."/>
            <person name="Chiovitti A."/>
            <person name="Davis A.K."/>
            <person name="Demarest M.S."/>
            <person name="Detter J.C."/>
            <person name="Glavina T."/>
            <person name="Goodstein D."/>
            <person name="Hadi M.Z."/>
            <person name="Hellsten U."/>
            <person name="Hildebrand M."/>
            <person name="Jenkins B.D."/>
            <person name="Jurka J."/>
            <person name="Kapitonov V.V."/>
            <person name="Kroger N."/>
            <person name="Lau W.W."/>
            <person name="Lane T.W."/>
            <person name="Larimer F.W."/>
            <person name="Lippmeier J.C."/>
            <person name="Lucas S."/>
            <person name="Medina M."/>
            <person name="Montsant A."/>
            <person name="Obornik M."/>
            <person name="Parker M.S."/>
            <person name="Palenik B."/>
            <person name="Pazour G.J."/>
            <person name="Richardson P.M."/>
            <person name="Rynearson T.A."/>
            <person name="Saito M.A."/>
            <person name="Schwartz D.C."/>
            <person name="Thamatrakoln K."/>
            <person name="Valentin K."/>
            <person name="Vardi A."/>
            <person name="Wilkerson F.P."/>
            <person name="Rokhsar D.S."/>
        </authorList>
    </citation>
    <scope>NUCLEOTIDE SEQUENCE [LARGE SCALE GENOMIC DNA]</scope>
    <source>
        <strain evidence="1 2">CCMP1335</strain>
    </source>
</reference>
<dbReference type="Gene3D" id="3.20.20.80">
    <property type="entry name" value="Glycosidases"/>
    <property type="match status" value="1"/>
</dbReference>
<dbReference type="GeneID" id="7447493"/>
<dbReference type="AlphaFoldDB" id="B8C1G3"/>
<name>B8C1G3_THAPS</name>
<dbReference type="eggNOG" id="ENOG502S306">
    <property type="taxonomic scope" value="Eukaryota"/>
</dbReference>
<dbReference type="RefSeq" id="XP_002289234.1">
    <property type="nucleotide sequence ID" value="XM_002289198.1"/>
</dbReference>
<accession>B8C1G3</accession>
<dbReference type="SUPFAM" id="SSF51445">
    <property type="entry name" value="(Trans)glycosidases"/>
    <property type="match status" value="1"/>
</dbReference>
<dbReference type="Proteomes" id="UP000001449">
    <property type="component" value="Chromosome 4"/>
</dbReference>
<dbReference type="PaxDb" id="35128-Thaps4290"/>
<evidence type="ECO:0000313" key="1">
    <source>
        <dbReference type="EMBL" id="EED92771.1"/>
    </source>
</evidence>
<dbReference type="KEGG" id="tps:THAPSDRAFT_4290"/>
<proteinExistence type="predicted"/>
<evidence type="ECO:0000313" key="2">
    <source>
        <dbReference type="Proteomes" id="UP000001449"/>
    </source>
</evidence>
<dbReference type="InterPro" id="IPR017853">
    <property type="entry name" value="GH"/>
</dbReference>
<protein>
    <submittedName>
        <fullName evidence="1">Uncharacterized protein</fullName>
    </submittedName>
</protein>
<reference evidence="1 2" key="2">
    <citation type="journal article" date="2008" name="Nature">
        <title>The Phaeodactylum genome reveals the evolutionary history of diatom genomes.</title>
        <authorList>
            <person name="Bowler C."/>
            <person name="Allen A.E."/>
            <person name="Badger J.H."/>
            <person name="Grimwood J."/>
            <person name="Jabbari K."/>
            <person name="Kuo A."/>
            <person name="Maheswari U."/>
            <person name="Martens C."/>
            <person name="Maumus F."/>
            <person name="Otillar R.P."/>
            <person name="Rayko E."/>
            <person name="Salamov A."/>
            <person name="Vandepoele K."/>
            <person name="Beszteri B."/>
            <person name="Gruber A."/>
            <person name="Heijde M."/>
            <person name="Katinka M."/>
            <person name="Mock T."/>
            <person name="Valentin K."/>
            <person name="Verret F."/>
            <person name="Berges J.A."/>
            <person name="Brownlee C."/>
            <person name="Cadoret J.P."/>
            <person name="Chiovitti A."/>
            <person name="Choi C.J."/>
            <person name="Coesel S."/>
            <person name="De Martino A."/>
            <person name="Detter J.C."/>
            <person name="Durkin C."/>
            <person name="Falciatore A."/>
            <person name="Fournet J."/>
            <person name="Haruta M."/>
            <person name="Huysman M.J."/>
            <person name="Jenkins B.D."/>
            <person name="Jiroutova K."/>
            <person name="Jorgensen R.E."/>
            <person name="Joubert Y."/>
            <person name="Kaplan A."/>
            <person name="Kroger N."/>
            <person name="Kroth P.G."/>
            <person name="La Roche J."/>
            <person name="Lindquist E."/>
            <person name="Lommer M."/>
            <person name="Martin-Jezequel V."/>
            <person name="Lopez P.J."/>
            <person name="Lucas S."/>
            <person name="Mangogna M."/>
            <person name="McGinnis K."/>
            <person name="Medlin L.K."/>
            <person name="Montsant A."/>
            <person name="Oudot-Le Secq M.P."/>
            <person name="Napoli C."/>
            <person name="Obornik M."/>
            <person name="Parker M.S."/>
            <person name="Petit J.L."/>
            <person name="Porcel B.M."/>
            <person name="Poulsen N."/>
            <person name="Robison M."/>
            <person name="Rychlewski L."/>
            <person name="Rynearson T.A."/>
            <person name="Schmutz J."/>
            <person name="Shapiro H."/>
            <person name="Siaut M."/>
            <person name="Stanley M."/>
            <person name="Sussman M.R."/>
            <person name="Taylor A.R."/>
            <person name="Vardi A."/>
            <person name="von Dassow P."/>
            <person name="Vyverman W."/>
            <person name="Willis A."/>
            <person name="Wyrwicz L.S."/>
            <person name="Rokhsar D.S."/>
            <person name="Weissenbach J."/>
            <person name="Armbrust E.V."/>
            <person name="Green B.R."/>
            <person name="Van de Peer Y."/>
            <person name="Grigoriev I.V."/>
        </authorList>
    </citation>
    <scope>NUCLEOTIDE SEQUENCE [LARGE SCALE GENOMIC DNA]</scope>
    <source>
        <strain evidence="1 2">CCMP1335</strain>
    </source>
</reference>
<dbReference type="InParanoid" id="B8C1G3"/>
<dbReference type="HOGENOM" id="CLU_643186_0_0_1"/>
<sequence>MSSTDTWKSQQRLLPSEFSNKHHPPLIIGYAHDCKSGKSEQAIKDGARVIIWSFLHLDTTASKVDERYQIGSIRSDLDVSAIRKLRDKYQHVLHLAAFGGWNGPHPPIVKTGTNDSFSSLTGKEWCDVFMEYNKSLGYLFDGIDWDYEGHDDLNSPTAKFTLATLDIMADFSVQAKQKYGMIVSMAPAESYLDASADPDSIDVSFSLDLDLPPRAFTSSQHATNENRELIKSVNFSHAGRQCYAYVIAKAGIDTFDWISIQLYEAYSPFLHDVSTRRLDPVGALMIRVNGLVNGYKVTGLPLPSDEYNVKIPPSRLVIGIANGWADGMKFCKVTSSSLKAAYETTSLKHGENYLGVMFWTIEEEGKDEDSRLAYSLARAFKMNNSELAGDEL</sequence>
<keyword evidence="2" id="KW-1185">Reference proteome</keyword>
<gene>
    <name evidence="1" type="ORF">THAPSDRAFT_4290</name>
</gene>
<dbReference type="EMBL" id="CM000641">
    <property type="protein sequence ID" value="EED92771.1"/>
    <property type="molecule type" value="Genomic_DNA"/>
</dbReference>
<organism evidence="1 2">
    <name type="scientific">Thalassiosira pseudonana</name>
    <name type="common">Marine diatom</name>
    <name type="synonym">Cyclotella nana</name>
    <dbReference type="NCBI Taxonomy" id="35128"/>
    <lineage>
        <taxon>Eukaryota</taxon>
        <taxon>Sar</taxon>
        <taxon>Stramenopiles</taxon>
        <taxon>Ochrophyta</taxon>
        <taxon>Bacillariophyta</taxon>
        <taxon>Coscinodiscophyceae</taxon>
        <taxon>Thalassiosirophycidae</taxon>
        <taxon>Thalassiosirales</taxon>
        <taxon>Thalassiosiraceae</taxon>
        <taxon>Thalassiosira</taxon>
    </lineage>
</organism>